<name>A0A9E7GK38_9LILI</name>
<evidence type="ECO:0000313" key="1">
    <source>
        <dbReference type="EMBL" id="URE12618.1"/>
    </source>
</evidence>
<reference evidence="1" key="1">
    <citation type="submission" date="2022-05" db="EMBL/GenBank/DDBJ databases">
        <title>The Musa troglodytarum L. genome provides insights into the mechanism of non-climacteric behaviour and enrichment of carotenoids.</title>
        <authorList>
            <person name="Wang J."/>
        </authorList>
    </citation>
    <scope>NUCLEOTIDE SEQUENCE</scope>
    <source>
        <tissue evidence="1">Leaf</tissue>
    </source>
</reference>
<dbReference type="Proteomes" id="UP001055439">
    <property type="component" value="Chromosome 6"/>
</dbReference>
<organism evidence="1 2">
    <name type="scientific">Musa troglodytarum</name>
    <name type="common">fe'i banana</name>
    <dbReference type="NCBI Taxonomy" id="320322"/>
    <lineage>
        <taxon>Eukaryota</taxon>
        <taxon>Viridiplantae</taxon>
        <taxon>Streptophyta</taxon>
        <taxon>Embryophyta</taxon>
        <taxon>Tracheophyta</taxon>
        <taxon>Spermatophyta</taxon>
        <taxon>Magnoliopsida</taxon>
        <taxon>Liliopsida</taxon>
        <taxon>Zingiberales</taxon>
        <taxon>Musaceae</taxon>
        <taxon>Musa</taxon>
    </lineage>
</organism>
<dbReference type="AlphaFoldDB" id="A0A9E7GK38"/>
<sequence>MGGRAAKRGVVGVPERTRGHKWRDVVRSLLLHSPASPAEMLFYSSILPFFFLLNKHNKSIIGYN</sequence>
<evidence type="ECO:0000313" key="2">
    <source>
        <dbReference type="Proteomes" id="UP001055439"/>
    </source>
</evidence>
<accession>A0A9E7GK38</accession>
<proteinExistence type="predicted"/>
<protein>
    <submittedName>
        <fullName evidence="1">Uncharacterized protein</fullName>
    </submittedName>
</protein>
<keyword evidence="2" id="KW-1185">Reference proteome</keyword>
<gene>
    <name evidence="1" type="ORF">MUK42_26885</name>
</gene>
<dbReference type="EMBL" id="CP097508">
    <property type="protein sequence ID" value="URE12618.1"/>
    <property type="molecule type" value="Genomic_DNA"/>
</dbReference>